<evidence type="ECO:0000313" key="3">
    <source>
        <dbReference type="EMBL" id="KAF9531446.1"/>
    </source>
</evidence>
<organism evidence="3 4">
    <name type="scientific">Crepidotus variabilis</name>
    <dbReference type="NCBI Taxonomy" id="179855"/>
    <lineage>
        <taxon>Eukaryota</taxon>
        <taxon>Fungi</taxon>
        <taxon>Dikarya</taxon>
        <taxon>Basidiomycota</taxon>
        <taxon>Agaricomycotina</taxon>
        <taxon>Agaricomycetes</taxon>
        <taxon>Agaricomycetidae</taxon>
        <taxon>Agaricales</taxon>
        <taxon>Agaricineae</taxon>
        <taxon>Crepidotaceae</taxon>
        <taxon>Crepidotus</taxon>
    </lineage>
</organism>
<keyword evidence="1" id="KW-0732">Signal</keyword>
<evidence type="ECO:0000313" key="4">
    <source>
        <dbReference type="Proteomes" id="UP000807306"/>
    </source>
</evidence>
<dbReference type="PANTHER" id="PTHR33928">
    <property type="entry name" value="POLYGALACTURONASE QRT3"/>
    <property type="match status" value="1"/>
</dbReference>
<dbReference type="InterPro" id="IPR024535">
    <property type="entry name" value="RHGA/B-epi-like_pectate_lyase"/>
</dbReference>
<feature type="chain" id="PRO_5040248206" evidence="1">
    <location>
        <begin position="24"/>
        <end position="783"/>
    </location>
</feature>
<dbReference type="SUPFAM" id="SSF51126">
    <property type="entry name" value="Pectin lyase-like"/>
    <property type="match status" value="2"/>
</dbReference>
<dbReference type="InterPro" id="IPR012334">
    <property type="entry name" value="Pectin_lyas_fold"/>
</dbReference>
<dbReference type="PANTHER" id="PTHR33928:SF2">
    <property type="entry name" value="PECTATE LYASE SUPERFAMILY PROTEIN DOMAIN-CONTAINING PROTEIN-RELATED"/>
    <property type="match status" value="1"/>
</dbReference>
<proteinExistence type="predicted"/>
<dbReference type="AlphaFoldDB" id="A0A9P6EKH5"/>
<dbReference type="OrthoDB" id="1046782at2759"/>
<sequence length="783" mass="83210">MMLLVTTLPILSVVLSLTAFAAALGSTCSSPLGPGRAAPNDPFWLEQIKHQGKSAFNADPNAYQVFRSVKDFGAVGDGVHDDTEAINKAISSGNRCGGGPCRSSTVSPAVVYFPRGTYLVSSPIVPYYFTELVGDAKSLPTLLAAPSFSGFAVIDADPYIPGASGAQWWNATNNFHRSVRNFIIDTRRMLADNNQGTGIHWQVAQATSLYNIIFEMSDAVNTAHQGIWMENGSGGFMADLVFNGGKYGIWGGSQQFTVRNVTINNSKTGIFSSWNWGFTYQGVTINNAEIGFDVQTGGLTLADQTTGALAIIDVVVTNTPQFIRTSKGSTTGLAGSIVLNNIKLNNVTIAVGVLNGDTVLNGGTMTIDSWVQGNVYLGTTGSAGFRQLNIPAPSKPQSLLDHAGRILGKTRPQYAAYSLGEFVSVKDLGAKGDGISDDTAVLKDIFAKYSGCKIIFFDAGTYVVTDTVTIPAGTQMVGEVWTTLAGKGVNFQDQNNPRVVFQVGDPGSQGVTEISDFVFSTIGPAAGAIVVEWNVRDPQGVQAGAGLWDSHIRLGGASGTQLEGDKCPQSGAGGFDSCFSAFMGLHLTPSSTAYIEGAWVWLSDHDLDIAGENKISLYSGRGILSESKGPVWLIGTGSEHHVLYQYSLVNAANHYLGLIQTESPYFQPSPVAPTPFHVDPRYNDPTASSLSAWALHIAKSNDITVFGAGLYSFFDNYSEDQCKTTESCQDQIANIDSASSGIHIYSLSTIRSTYQLSVDGKGVINQAANRNGQASTVTSWSQS</sequence>
<feature type="domain" description="Rhamnogalacturonase A/B/Epimerase-like pectate lyase" evidence="2">
    <location>
        <begin position="422"/>
        <end position="480"/>
    </location>
</feature>
<evidence type="ECO:0000259" key="2">
    <source>
        <dbReference type="Pfam" id="PF12708"/>
    </source>
</evidence>
<dbReference type="CDD" id="cd23668">
    <property type="entry name" value="GH55_beta13glucanase-like"/>
    <property type="match status" value="1"/>
</dbReference>
<dbReference type="EMBL" id="MU157835">
    <property type="protein sequence ID" value="KAF9531446.1"/>
    <property type="molecule type" value="Genomic_DNA"/>
</dbReference>
<reference evidence="3" key="1">
    <citation type="submission" date="2020-11" db="EMBL/GenBank/DDBJ databases">
        <authorList>
            <consortium name="DOE Joint Genome Institute"/>
            <person name="Ahrendt S."/>
            <person name="Riley R."/>
            <person name="Andreopoulos W."/>
            <person name="Labutti K."/>
            <person name="Pangilinan J."/>
            <person name="Ruiz-Duenas F.J."/>
            <person name="Barrasa J.M."/>
            <person name="Sanchez-Garcia M."/>
            <person name="Camarero S."/>
            <person name="Miyauchi S."/>
            <person name="Serrano A."/>
            <person name="Linde D."/>
            <person name="Babiker R."/>
            <person name="Drula E."/>
            <person name="Ayuso-Fernandez I."/>
            <person name="Pacheco R."/>
            <person name="Padilla G."/>
            <person name="Ferreira P."/>
            <person name="Barriuso J."/>
            <person name="Kellner H."/>
            <person name="Castanera R."/>
            <person name="Alfaro M."/>
            <person name="Ramirez L."/>
            <person name="Pisabarro A.G."/>
            <person name="Kuo A."/>
            <person name="Tritt A."/>
            <person name="Lipzen A."/>
            <person name="He G."/>
            <person name="Yan M."/>
            <person name="Ng V."/>
            <person name="Cullen D."/>
            <person name="Martin F."/>
            <person name="Rosso M.-N."/>
            <person name="Henrissat B."/>
            <person name="Hibbett D."/>
            <person name="Martinez A.T."/>
            <person name="Grigoriev I.V."/>
        </authorList>
    </citation>
    <scope>NUCLEOTIDE SEQUENCE</scope>
    <source>
        <strain evidence="3">CBS 506.95</strain>
    </source>
</reference>
<name>A0A9P6EKH5_9AGAR</name>
<feature type="signal peptide" evidence="1">
    <location>
        <begin position="1"/>
        <end position="23"/>
    </location>
</feature>
<dbReference type="InterPro" id="IPR011050">
    <property type="entry name" value="Pectin_lyase_fold/virulence"/>
</dbReference>
<dbReference type="GO" id="GO:0004650">
    <property type="term" value="F:polygalacturonase activity"/>
    <property type="evidence" value="ECO:0007669"/>
    <property type="project" value="InterPro"/>
</dbReference>
<gene>
    <name evidence="3" type="ORF">CPB83DRAFT_105245</name>
</gene>
<protein>
    <submittedName>
        <fullName evidence="3">Exo-beta-1,3-glucanase</fullName>
    </submittedName>
</protein>
<feature type="domain" description="Rhamnogalacturonase A/B/Epimerase-like pectate lyase" evidence="2">
    <location>
        <begin position="66"/>
        <end position="293"/>
    </location>
</feature>
<dbReference type="InterPro" id="IPR039279">
    <property type="entry name" value="QRT3-like"/>
</dbReference>
<accession>A0A9P6EKH5</accession>
<dbReference type="Proteomes" id="UP000807306">
    <property type="component" value="Unassembled WGS sequence"/>
</dbReference>
<dbReference type="Gene3D" id="2.160.20.10">
    <property type="entry name" value="Single-stranded right-handed beta-helix, Pectin lyase-like"/>
    <property type="match status" value="2"/>
</dbReference>
<comment type="caution">
    <text evidence="3">The sequence shown here is derived from an EMBL/GenBank/DDBJ whole genome shotgun (WGS) entry which is preliminary data.</text>
</comment>
<dbReference type="Pfam" id="PF12708">
    <property type="entry name" value="Pect-lyase_RHGA_epim"/>
    <property type="match status" value="2"/>
</dbReference>
<keyword evidence="4" id="KW-1185">Reference proteome</keyword>
<evidence type="ECO:0000256" key="1">
    <source>
        <dbReference type="SAM" id="SignalP"/>
    </source>
</evidence>